<evidence type="ECO:0000313" key="2">
    <source>
        <dbReference type="EMBL" id="MXY93898.1"/>
    </source>
</evidence>
<keyword evidence="1" id="KW-0812">Transmembrane</keyword>
<feature type="transmembrane region" description="Helical" evidence="1">
    <location>
        <begin position="9"/>
        <end position="28"/>
    </location>
</feature>
<proteinExistence type="predicted"/>
<comment type="caution">
    <text evidence="2">The sequence shown here is derived from an EMBL/GenBank/DDBJ whole genome shotgun (WGS) entry which is preliminary data.</text>
</comment>
<dbReference type="AlphaFoldDB" id="A0A6B0YWX0"/>
<evidence type="ECO:0000256" key="1">
    <source>
        <dbReference type="SAM" id="Phobius"/>
    </source>
</evidence>
<accession>A0A6B0YWX0</accession>
<reference evidence="2" key="1">
    <citation type="submission" date="2019-09" db="EMBL/GenBank/DDBJ databases">
        <title>Characterisation of the sponge microbiome using genome-centric metagenomics.</title>
        <authorList>
            <person name="Engelberts J.P."/>
            <person name="Robbins S.J."/>
            <person name="De Goeij J.M."/>
            <person name="Aranda M."/>
            <person name="Bell S.C."/>
            <person name="Webster N.S."/>
        </authorList>
    </citation>
    <scope>NUCLEOTIDE SEQUENCE</scope>
    <source>
        <strain evidence="2">SB0664_bin_27</strain>
    </source>
</reference>
<keyword evidence="1" id="KW-1133">Transmembrane helix</keyword>
<feature type="transmembrane region" description="Helical" evidence="1">
    <location>
        <begin position="75"/>
        <end position="94"/>
    </location>
</feature>
<organism evidence="2">
    <name type="scientific">Caldilineaceae bacterium SB0664_bin_27</name>
    <dbReference type="NCBI Taxonomy" id="2605260"/>
    <lineage>
        <taxon>Bacteria</taxon>
        <taxon>Bacillati</taxon>
        <taxon>Chloroflexota</taxon>
        <taxon>Caldilineae</taxon>
        <taxon>Caldilineales</taxon>
        <taxon>Caldilineaceae</taxon>
    </lineage>
</organism>
<name>A0A6B0YWX0_9CHLR</name>
<protein>
    <submittedName>
        <fullName evidence="2">Uncharacterized protein</fullName>
    </submittedName>
</protein>
<dbReference type="EMBL" id="VXRG01000090">
    <property type="protein sequence ID" value="MXY93898.1"/>
    <property type="molecule type" value="Genomic_DNA"/>
</dbReference>
<sequence>MKGKLFQPVVFNVITIVAMLFSLFQIVAGGVDRTTRTAQAIQLLEELVEEGVIEDEGIVSGVATDQSMRARLATTLYLTMLIAIVANVIANYLGRGRHHENLSRIRELEAELRGRQEA</sequence>
<gene>
    <name evidence="2" type="ORF">F4Y42_10675</name>
</gene>
<keyword evidence="1" id="KW-0472">Membrane</keyword>